<accession>A0A0R3LMY0</accession>
<comment type="caution">
    <text evidence="2">The sequence shown here is derived from an EMBL/GenBank/DDBJ whole genome shotgun (WGS) entry which is preliminary data.</text>
</comment>
<evidence type="ECO:0000313" key="3">
    <source>
        <dbReference type="Proteomes" id="UP000050863"/>
    </source>
</evidence>
<sequence length="165" mass="18360">MSQMGQWATSACWVSIAVLNVREWPMDLCGTYRLVDSSRQIVETGEKMDAFGKNAKGLIMYGKDGHFLALITNDDRPQPVSVGSMTDQQRADLHRTMSAYGGTYAFDGKKVEHHVDLSWNEVWTGTTVVRDIAAEGDRLIYTTRPAPFTGDGKISVVTVVWEKVN</sequence>
<dbReference type="EMBL" id="LLXZ01000104">
    <property type="protein sequence ID" value="KRR07133.1"/>
    <property type="molecule type" value="Genomic_DNA"/>
</dbReference>
<dbReference type="Proteomes" id="UP000050863">
    <property type="component" value="Unassembled WGS sequence"/>
</dbReference>
<dbReference type="InterPro" id="IPR024311">
    <property type="entry name" value="Lipocalin-like"/>
</dbReference>
<feature type="domain" description="Lipocalin-like" evidence="1">
    <location>
        <begin position="30"/>
        <end position="164"/>
    </location>
</feature>
<evidence type="ECO:0000313" key="2">
    <source>
        <dbReference type="EMBL" id="KRR07133.1"/>
    </source>
</evidence>
<reference evidence="2 3" key="1">
    <citation type="submission" date="2014-03" db="EMBL/GenBank/DDBJ databases">
        <title>Bradyrhizobium valentinum sp. nov., isolated from effective nodules of Lupinus mariae-josephae, a lupine endemic of basic-lime soils in Eastern Spain.</title>
        <authorList>
            <person name="Duran D."/>
            <person name="Rey L."/>
            <person name="Navarro A."/>
            <person name="Busquets A."/>
            <person name="Imperial J."/>
            <person name="Ruiz-Argueso T."/>
        </authorList>
    </citation>
    <scope>NUCLEOTIDE SEQUENCE [LARGE SCALE GENOMIC DNA]</scope>
    <source>
        <strain evidence="2 3">PAC68</strain>
    </source>
</reference>
<protein>
    <recommendedName>
        <fullName evidence="1">Lipocalin-like domain-containing protein</fullName>
    </recommendedName>
</protein>
<keyword evidence="3" id="KW-1185">Reference proteome</keyword>
<proteinExistence type="predicted"/>
<dbReference type="Pfam" id="PF13924">
    <property type="entry name" value="Lipocalin_5"/>
    <property type="match status" value="1"/>
</dbReference>
<dbReference type="AlphaFoldDB" id="A0A0R3LMY0"/>
<gene>
    <name evidence="2" type="ORF">CQ12_30640</name>
</gene>
<evidence type="ECO:0000259" key="1">
    <source>
        <dbReference type="Pfam" id="PF13924"/>
    </source>
</evidence>
<dbReference type="STRING" id="280332.CQ12_30640"/>
<name>A0A0R3LMY0_9BRAD</name>
<organism evidence="2 3">
    <name type="scientific">Bradyrhizobium jicamae</name>
    <dbReference type="NCBI Taxonomy" id="280332"/>
    <lineage>
        <taxon>Bacteria</taxon>
        <taxon>Pseudomonadati</taxon>
        <taxon>Pseudomonadota</taxon>
        <taxon>Alphaproteobacteria</taxon>
        <taxon>Hyphomicrobiales</taxon>
        <taxon>Nitrobacteraceae</taxon>
        <taxon>Bradyrhizobium</taxon>
    </lineage>
</organism>